<dbReference type="InterPro" id="IPR004841">
    <property type="entry name" value="AA-permease/SLC12A_dom"/>
</dbReference>
<evidence type="ECO:0000256" key="7">
    <source>
        <dbReference type="SAM" id="Phobius"/>
    </source>
</evidence>
<gene>
    <name evidence="9" type="ORF">PAC_01216</name>
</gene>
<feature type="transmembrane region" description="Helical" evidence="7">
    <location>
        <begin position="142"/>
        <end position="159"/>
    </location>
</feature>
<organism evidence="9 10">
    <name type="scientific">Phialocephala subalpina</name>
    <dbReference type="NCBI Taxonomy" id="576137"/>
    <lineage>
        <taxon>Eukaryota</taxon>
        <taxon>Fungi</taxon>
        <taxon>Dikarya</taxon>
        <taxon>Ascomycota</taxon>
        <taxon>Pezizomycotina</taxon>
        <taxon>Leotiomycetes</taxon>
        <taxon>Helotiales</taxon>
        <taxon>Mollisiaceae</taxon>
        <taxon>Phialocephala</taxon>
        <taxon>Phialocephala fortinii species complex</taxon>
    </lineage>
</organism>
<dbReference type="Gene3D" id="1.20.1740.10">
    <property type="entry name" value="Amino acid/polyamine transporter I"/>
    <property type="match status" value="1"/>
</dbReference>
<evidence type="ECO:0000259" key="8">
    <source>
        <dbReference type="Pfam" id="PF00324"/>
    </source>
</evidence>
<dbReference type="GO" id="GO:0055085">
    <property type="term" value="P:transmembrane transport"/>
    <property type="evidence" value="ECO:0007669"/>
    <property type="project" value="InterPro"/>
</dbReference>
<dbReference type="Pfam" id="PF00324">
    <property type="entry name" value="AA_permease"/>
    <property type="match status" value="2"/>
</dbReference>
<feature type="transmembrane region" description="Helical" evidence="7">
    <location>
        <begin position="363"/>
        <end position="382"/>
    </location>
</feature>
<dbReference type="PANTHER" id="PTHR43495:SF5">
    <property type="entry name" value="GAMMA-AMINOBUTYRIC ACID PERMEASE"/>
    <property type="match status" value="1"/>
</dbReference>
<feature type="region of interest" description="Disordered" evidence="6">
    <location>
        <begin position="1"/>
        <end position="29"/>
    </location>
</feature>
<feature type="transmembrane region" description="Helical" evidence="7">
    <location>
        <begin position="476"/>
        <end position="496"/>
    </location>
</feature>
<feature type="region of interest" description="Disordered" evidence="6">
    <location>
        <begin position="61"/>
        <end position="100"/>
    </location>
</feature>
<evidence type="ECO:0000256" key="2">
    <source>
        <dbReference type="ARBA" id="ARBA00022448"/>
    </source>
</evidence>
<keyword evidence="5 7" id="KW-0472">Membrane</keyword>
<feature type="transmembrane region" description="Helical" evidence="7">
    <location>
        <begin position="508"/>
        <end position="532"/>
    </location>
</feature>
<feature type="transmembrane region" description="Helical" evidence="7">
    <location>
        <begin position="603"/>
        <end position="620"/>
    </location>
</feature>
<evidence type="ECO:0000256" key="1">
    <source>
        <dbReference type="ARBA" id="ARBA00004141"/>
    </source>
</evidence>
<comment type="subcellular location">
    <subcellularLocation>
        <location evidence="1">Membrane</location>
        <topology evidence="1">Multi-pass membrane protein</topology>
    </subcellularLocation>
</comment>
<feature type="compositionally biased region" description="Polar residues" evidence="6">
    <location>
        <begin position="1"/>
        <end position="11"/>
    </location>
</feature>
<feature type="compositionally biased region" description="Basic and acidic residues" evidence="6">
    <location>
        <begin position="17"/>
        <end position="26"/>
    </location>
</feature>
<sequence>MRDQAQVTGSAQEPDADDRCRARDFSNDIDWYGNDKTLKGASTTELAMELVLIAGSSGVSTGESTADKAQMQAQHPADQGHQRPAQGPLAPPREQAEPSFDERRKVNRVLEWYHIFVISLSGTLGIGFYVQGGSILRLGGPYVLLFSFAGLGLLTWAVMQGVAEMLCLWPISGALTEFVKSFVDEDLGTAVGIAYWFSYSSGFAAITVTLANEVAFWSADHYLKGFLLLSGIPIILFFVNTLGVQVYAWIELFGGSTKLLFIFVIITSTFGTIIERNKEGESVGSRWHGSHFDASATKNQAVAFLMSFRMAVFAFVGIEITAATALEAKASTREVAPGAREEGQVIPKRHIPITRLKIPATKVPIGVGFVYILAAIMIALSVDSTDPCLPAQPWTIPGAAPPAVCANPKSNSAFVFAAQSVNWNHFSDVVTAFIVFTALNAANTQLYVGSRTLFGLTRTSRSAWGVFGRTTRTRRVPLSALLATSVFIGFPFLSYLPEKPKAIIFDVLYTSSSLSCVIVWACECWAFIRFFYCIKRHQDRLNEERTFDPPLTRFLRGDIKYPWISHGQSSHPFMTMIALGGCVFILIPANFASLFSGFDWRPFLSSFTAEILFILIFIYLKYRRGLPFRDWAWLVSLSNYERDVKPVLIRLQAIREKSIPAEEEEGVPAPPDPNINTLSWWGRKRADWF</sequence>
<dbReference type="InterPro" id="IPR004840">
    <property type="entry name" value="Amino_acid_permease_CS"/>
</dbReference>
<dbReference type="PROSITE" id="PS00218">
    <property type="entry name" value="AMINO_ACID_PERMEASE_1"/>
    <property type="match status" value="1"/>
</dbReference>
<dbReference type="AlphaFoldDB" id="A0A1L7WEX9"/>
<protein>
    <recommendedName>
        <fullName evidence="8">Amino acid permease/ SLC12A domain-containing protein</fullName>
    </recommendedName>
</protein>
<keyword evidence="2" id="KW-0813">Transport</keyword>
<reference evidence="9 10" key="1">
    <citation type="submission" date="2016-03" db="EMBL/GenBank/DDBJ databases">
        <authorList>
            <person name="Ploux O."/>
        </authorList>
    </citation>
    <scope>NUCLEOTIDE SEQUENCE [LARGE SCALE GENOMIC DNA]</scope>
    <source>
        <strain evidence="9 10">UAMH 11012</strain>
    </source>
</reference>
<dbReference type="OrthoDB" id="3900342at2759"/>
<feature type="domain" description="Amino acid permease/ SLC12A" evidence="8">
    <location>
        <begin position="114"/>
        <end position="336"/>
    </location>
</feature>
<evidence type="ECO:0000256" key="5">
    <source>
        <dbReference type="ARBA" id="ARBA00023136"/>
    </source>
</evidence>
<evidence type="ECO:0000313" key="10">
    <source>
        <dbReference type="Proteomes" id="UP000184330"/>
    </source>
</evidence>
<feature type="transmembrane region" description="Helical" evidence="7">
    <location>
        <begin position="193"/>
        <end position="214"/>
    </location>
</feature>
<keyword evidence="10" id="KW-1185">Reference proteome</keyword>
<dbReference type="PANTHER" id="PTHR43495">
    <property type="entry name" value="GABA PERMEASE"/>
    <property type="match status" value="1"/>
</dbReference>
<evidence type="ECO:0000313" key="9">
    <source>
        <dbReference type="EMBL" id="CZR51341.1"/>
    </source>
</evidence>
<feature type="transmembrane region" description="Helical" evidence="7">
    <location>
        <begin position="429"/>
        <end position="448"/>
    </location>
</feature>
<accession>A0A1L7WEX9</accession>
<feature type="transmembrane region" description="Helical" evidence="7">
    <location>
        <begin position="226"/>
        <end position="250"/>
    </location>
</feature>
<feature type="transmembrane region" description="Helical" evidence="7">
    <location>
        <begin position="256"/>
        <end position="274"/>
    </location>
</feature>
<keyword evidence="4 7" id="KW-1133">Transmembrane helix</keyword>
<keyword evidence="3 7" id="KW-0812">Transmembrane</keyword>
<dbReference type="GO" id="GO:0016020">
    <property type="term" value="C:membrane"/>
    <property type="evidence" value="ECO:0007669"/>
    <property type="project" value="UniProtKB-SubCell"/>
</dbReference>
<proteinExistence type="predicted"/>
<dbReference type="GO" id="GO:0006865">
    <property type="term" value="P:amino acid transport"/>
    <property type="evidence" value="ECO:0007669"/>
    <property type="project" value="InterPro"/>
</dbReference>
<dbReference type="Proteomes" id="UP000184330">
    <property type="component" value="Unassembled WGS sequence"/>
</dbReference>
<feature type="domain" description="Amino acid permease/ SLC12A" evidence="8">
    <location>
        <begin position="362"/>
        <end position="533"/>
    </location>
</feature>
<dbReference type="EMBL" id="FJOG01000001">
    <property type="protein sequence ID" value="CZR51341.1"/>
    <property type="molecule type" value="Genomic_DNA"/>
</dbReference>
<evidence type="ECO:0000256" key="3">
    <source>
        <dbReference type="ARBA" id="ARBA00022692"/>
    </source>
</evidence>
<evidence type="ECO:0000256" key="4">
    <source>
        <dbReference type="ARBA" id="ARBA00022989"/>
    </source>
</evidence>
<evidence type="ECO:0000256" key="6">
    <source>
        <dbReference type="SAM" id="MobiDB-lite"/>
    </source>
</evidence>
<dbReference type="STRING" id="576137.A0A1L7WEX9"/>
<feature type="transmembrane region" description="Helical" evidence="7">
    <location>
        <begin position="573"/>
        <end position="591"/>
    </location>
</feature>
<feature type="transmembrane region" description="Helical" evidence="7">
    <location>
        <begin position="112"/>
        <end position="130"/>
    </location>
</feature>
<name>A0A1L7WEX9_9HELO</name>